<evidence type="ECO:0000313" key="3">
    <source>
        <dbReference type="Proteomes" id="UP000032336"/>
    </source>
</evidence>
<accession>A0A0D8FQK2</accession>
<reference evidence="2 3" key="1">
    <citation type="submission" date="2015-01" db="EMBL/GenBank/DDBJ databases">
        <title>Draft genome of the acidophilic iron oxidizer Ferrimicrobium acidiphilum strain T23.</title>
        <authorList>
            <person name="Poehlein A."/>
            <person name="Eisen S."/>
            <person name="Schloemann M."/>
            <person name="Johnson B.D."/>
            <person name="Daniel R."/>
            <person name="Muehling M."/>
        </authorList>
    </citation>
    <scope>NUCLEOTIDE SEQUENCE [LARGE SCALE GENOMIC DNA]</scope>
    <source>
        <strain evidence="2 3">T23</strain>
    </source>
</reference>
<dbReference type="STRING" id="1121877.FEAC_27060"/>
<proteinExistence type="predicted"/>
<comment type="caution">
    <text evidence="2">The sequence shown here is derived from an EMBL/GenBank/DDBJ whole genome shotgun (WGS) entry which is preliminary data.</text>
</comment>
<evidence type="ECO:0000313" key="2">
    <source>
        <dbReference type="EMBL" id="KJE75565.1"/>
    </source>
</evidence>
<feature type="transmembrane region" description="Helical" evidence="1">
    <location>
        <begin position="60"/>
        <end position="81"/>
    </location>
</feature>
<keyword evidence="1" id="KW-0472">Membrane</keyword>
<gene>
    <name evidence="2" type="ORF">FEAC_27060</name>
</gene>
<protein>
    <submittedName>
        <fullName evidence="2">Uncharacterized protein</fullName>
    </submittedName>
</protein>
<feature type="transmembrane region" description="Helical" evidence="1">
    <location>
        <begin position="31"/>
        <end position="48"/>
    </location>
</feature>
<dbReference type="AlphaFoldDB" id="A0A0D8FQK2"/>
<keyword evidence="1" id="KW-1133">Transmembrane helix</keyword>
<keyword evidence="1" id="KW-0812">Transmembrane</keyword>
<evidence type="ECO:0000256" key="1">
    <source>
        <dbReference type="SAM" id="Phobius"/>
    </source>
</evidence>
<name>A0A0D8FQK2_9ACTN</name>
<keyword evidence="3" id="KW-1185">Reference proteome</keyword>
<dbReference type="Proteomes" id="UP000032336">
    <property type="component" value="Unassembled WGS sequence"/>
</dbReference>
<organism evidence="2 3">
    <name type="scientific">Ferrimicrobium acidiphilum DSM 19497</name>
    <dbReference type="NCBI Taxonomy" id="1121877"/>
    <lineage>
        <taxon>Bacteria</taxon>
        <taxon>Bacillati</taxon>
        <taxon>Actinomycetota</taxon>
        <taxon>Acidimicrobiia</taxon>
        <taxon>Acidimicrobiales</taxon>
        <taxon>Acidimicrobiaceae</taxon>
        <taxon>Ferrimicrobium</taxon>
    </lineage>
</organism>
<sequence length="96" mass="10523">MTRRLWRLISRRRQVNNIIPDDRATSISRSSLAIGVGALAASGILALLDSNGWSEFAAEVAYFTLVIAVVASILGAIPRLWPLHGNILRVSQGRRE</sequence>
<dbReference type="EMBL" id="JXUW01000036">
    <property type="protein sequence ID" value="KJE75565.1"/>
    <property type="molecule type" value="Genomic_DNA"/>
</dbReference>